<gene>
    <name evidence="13" type="ORF">MC7420_821</name>
</gene>
<dbReference type="CDD" id="cd19920">
    <property type="entry name" value="REC_PA4781-like"/>
    <property type="match status" value="1"/>
</dbReference>
<feature type="modified residue" description="4-aspartylphosphate" evidence="7">
    <location>
        <position position="61"/>
    </location>
</feature>
<feature type="domain" description="Histidine kinase" evidence="9">
    <location>
        <begin position="583"/>
        <end position="844"/>
    </location>
</feature>
<dbReference type="SUPFAM" id="SSF55874">
    <property type="entry name" value="ATPase domain of HSP90 chaperone/DNA topoisomerase II/histidine kinase"/>
    <property type="match status" value="1"/>
</dbReference>
<dbReference type="InterPro" id="IPR003594">
    <property type="entry name" value="HATPase_dom"/>
</dbReference>
<protein>
    <recommendedName>
        <fullName evidence="2">histidine kinase</fullName>
        <ecNumber evidence="2">2.7.13.3</ecNumber>
    </recommendedName>
</protein>
<dbReference type="PROSITE" id="PS50110">
    <property type="entry name" value="RESPONSE_REGULATORY"/>
    <property type="match status" value="1"/>
</dbReference>
<keyword evidence="4" id="KW-0808">Transferase</keyword>
<dbReference type="InterPro" id="IPR013656">
    <property type="entry name" value="PAS_4"/>
</dbReference>
<accession>B4VSR8</accession>
<feature type="domain" description="PAC" evidence="12">
    <location>
        <begin position="234"/>
        <end position="286"/>
    </location>
</feature>
<dbReference type="Gene3D" id="1.10.287.130">
    <property type="match status" value="1"/>
</dbReference>
<dbReference type="InterPro" id="IPR000700">
    <property type="entry name" value="PAS-assoc_C"/>
</dbReference>
<dbReference type="PRINTS" id="PR00344">
    <property type="entry name" value="BCTRLSENSOR"/>
</dbReference>
<evidence type="ECO:0000259" key="12">
    <source>
        <dbReference type="PROSITE" id="PS50113"/>
    </source>
</evidence>
<evidence type="ECO:0000259" key="11">
    <source>
        <dbReference type="PROSITE" id="PS50112"/>
    </source>
</evidence>
<feature type="domain" description="Response regulatory" evidence="10">
    <location>
        <begin position="12"/>
        <end position="128"/>
    </location>
</feature>
<evidence type="ECO:0000259" key="10">
    <source>
        <dbReference type="PROSITE" id="PS50110"/>
    </source>
</evidence>
<dbReference type="Gene3D" id="3.30.565.10">
    <property type="entry name" value="Histidine kinase-like ATPase, C-terminal domain"/>
    <property type="match status" value="1"/>
</dbReference>
<dbReference type="InterPro" id="IPR036097">
    <property type="entry name" value="HisK_dim/P_sf"/>
</dbReference>
<dbReference type="EC" id="2.7.13.3" evidence="2"/>
<evidence type="ECO:0000256" key="5">
    <source>
        <dbReference type="ARBA" id="ARBA00022777"/>
    </source>
</evidence>
<dbReference type="InterPro" id="IPR035965">
    <property type="entry name" value="PAS-like_dom_sf"/>
</dbReference>
<feature type="domain" description="PAC" evidence="12">
    <location>
        <begin position="361"/>
        <end position="413"/>
    </location>
</feature>
<sequence>MTLESIPLYKGTILTIDDTPDNLHLLTEMLSAQGYKIRIIPNGRLALKSIANNPPDLILLDIIMPDMDGYQVCQQLKASPKTQNIPVIFLSGLNETFDKVKAFEVGGVDYITKPFQVQEVLARVESQLRLQRLQKQLTEQNIQLQQEIQERQQVEIALSESEKKYRHLVEASQDLIWSINQDGTYTFVNPIVHHLYGYSPEEMLGRSFTEFLSPERREADINLFERLLQGQSVFQYETTHLTKAGEPIQLLLNAIAVVDDQGQVVGITGTASDITERQQAQEALRLSEIRYRELVEFQEQVLVCRWKPDTTLTFVNQSYCRFFAKSQTELIGTKYVDLLPDFIEDQISDFVKLLVNHECPETSEHIMISHQGKLHWFKWKDQPILDEQGQVIEVQSFGIDITTRKQAEEKLRLSEENLAQAQRIAHIGNWEFDVITNQIIWSAELFRIFGLEPNHTEPTYQQLLDFIHPDDCSEFEETVKQAIEQGLCYELDFQIVPKNRTTVRHLEVRIEPIFDQHHRVIKLFGTALDITQRQKAETALRQSEARERERAHQLQRTLEELKRTQSQLVQTAKMSSLGQMIAGIAHEINNPVSFIVGNLTIGRQYFNDLLRLINIYQETYPNPSSSIQDIAEAIDLQFIQEDWHKLLNSIQEGSERIHQIILSLKNFSRLDEADLKSVDIHQGIDSTLFILQHRLKSPGNRQEIQVIKEYGQLPPVTCYANQLNQVFMNILVNALDAIESHSSPGVIRISTEVADAHQQPPPKNGNQQTDVVIIRITDNGIGISEEVQPQIFDPFFTTKPVGSGTGLGLSISYQIIVEKHQGQLSCLSTPGEGTTFMIEIPIKPRSQQPRKISLNDMDLAKEIS</sequence>
<keyword evidence="3 7" id="KW-0597">Phosphoprotein</keyword>
<evidence type="ECO:0000256" key="3">
    <source>
        <dbReference type="ARBA" id="ARBA00022553"/>
    </source>
</evidence>
<dbReference type="SMART" id="SM00387">
    <property type="entry name" value="HATPase_c"/>
    <property type="match status" value="1"/>
</dbReference>
<dbReference type="PANTHER" id="PTHR43304">
    <property type="entry name" value="PHYTOCHROME-LIKE PROTEIN CPH1"/>
    <property type="match status" value="1"/>
</dbReference>
<evidence type="ECO:0000256" key="8">
    <source>
        <dbReference type="SAM" id="Coils"/>
    </source>
</evidence>
<evidence type="ECO:0000256" key="2">
    <source>
        <dbReference type="ARBA" id="ARBA00012438"/>
    </source>
</evidence>
<evidence type="ECO:0000259" key="9">
    <source>
        <dbReference type="PROSITE" id="PS50109"/>
    </source>
</evidence>
<dbReference type="Pfam" id="PF08448">
    <property type="entry name" value="PAS_4"/>
    <property type="match status" value="2"/>
</dbReference>
<dbReference type="InterPro" id="IPR003661">
    <property type="entry name" value="HisK_dim/P_dom"/>
</dbReference>
<keyword evidence="14" id="KW-1185">Reference proteome</keyword>
<dbReference type="InterPro" id="IPR052162">
    <property type="entry name" value="Sensor_kinase/Photoreceptor"/>
</dbReference>
<evidence type="ECO:0000256" key="7">
    <source>
        <dbReference type="PROSITE-ProRule" id="PRU00169"/>
    </source>
</evidence>
<keyword evidence="6" id="KW-0902">Two-component regulatory system</keyword>
<dbReference type="SMART" id="SM00091">
    <property type="entry name" value="PAS"/>
    <property type="match status" value="3"/>
</dbReference>
<dbReference type="AlphaFoldDB" id="B4VSR8"/>
<reference evidence="13 14" key="1">
    <citation type="submission" date="2008-07" db="EMBL/GenBank/DDBJ databases">
        <authorList>
            <person name="Tandeau de Marsac N."/>
            <person name="Ferriera S."/>
            <person name="Johnson J."/>
            <person name="Kravitz S."/>
            <person name="Beeson K."/>
            <person name="Sutton G."/>
            <person name="Rogers Y.-H."/>
            <person name="Friedman R."/>
            <person name="Frazier M."/>
            <person name="Venter J.C."/>
        </authorList>
    </citation>
    <scope>NUCLEOTIDE SEQUENCE [LARGE SCALE GENOMIC DNA]</scope>
    <source>
        <strain evidence="13 14">PCC 7420</strain>
    </source>
</reference>
<keyword evidence="8" id="KW-0175">Coiled coil</keyword>
<dbReference type="Proteomes" id="UP000003835">
    <property type="component" value="Unassembled WGS sequence"/>
</dbReference>
<dbReference type="HOGENOM" id="CLU_000445_114_51_3"/>
<dbReference type="InterPro" id="IPR013655">
    <property type="entry name" value="PAS_fold_3"/>
</dbReference>
<feature type="domain" description="PAC" evidence="12">
    <location>
        <begin position="489"/>
        <end position="542"/>
    </location>
</feature>
<evidence type="ECO:0000256" key="1">
    <source>
        <dbReference type="ARBA" id="ARBA00000085"/>
    </source>
</evidence>
<feature type="coiled-coil region" evidence="8">
    <location>
        <begin position="121"/>
        <end position="164"/>
    </location>
</feature>
<dbReference type="Pfam" id="PF00072">
    <property type="entry name" value="Response_reg"/>
    <property type="match status" value="1"/>
</dbReference>
<evidence type="ECO:0000256" key="6">
    <source>
        <dbReference type="ARBA" id="ARBA00023012"/>
    </source>
</evidence>
<dbReference type="Gene3D" id="2.10.70.100">
    <property type="match status" value="1"/>
</dbReference>
<feature type="domain" description="PAS" evidence="11">
    <location>
        <begin position="414"/>
        <end position="486"/>
    </location>
</feature>
<dbReference type="PROSITE" id="PS50113">
    <property type="entry name" value="PAC"/>
    <property type="match status" value="3"/>
</dbReference>
<dbReference type="PANTHER" id="PTHR43304:SF1">
    <property type="entry name" value="PAC DOMAIN-CONTAINING PROTEIN"/>
    <property type="match status" value="1"/>
</dbReference>
<organism evidence="13 14">
    <name type="scientific">Coleofasciculus chthonoplastes PCC 7420</name>
    <dbReference type="NCBI Taxonomy" id="118168"/>
    <lineage>
        <taxon>Bacteria</taxon>
        <taxon>Bacillati</taxon>
        <taxon>Cyanobacteriota</taxon>
        <taxon>Cyanophyceae</taxon>
        <taxon>Coleofasciculales</taxon>
        <taxon>Coleofasciculaceae</taxon>
        <taxon>Coleofasciculus</taxon>
    </lineage>
</organism>
<evidence type="ECO:0000313" key="14">
    <source>
        <dbReference type="Proteomes" id="UP000003835"/>
    </source>
</evidence>
<dbReference type="InterPro" id="IPR036890">
    <property type="entry name" value="HATPase_C_sf"/>
</dbReference>
<dbReference type="PROSITE" id="PS50112">
    <property type="entry name" value="PAS"/>
    <property type="match status" value="2"/>
</dbReference>
<dbReference type="InterPro" id="IPR001789">
    <property type="entry name" value="Sig_transdc_resp-reg_receiver"/>
</dbReference>
<dbReference type="PROSITE" id="PS50109">
    <property type="entry name" value="HIS_KIN"/>
    <property type="match status" value="1"/>
</dbReference>
<dbReference type="InterPro" id="IPR005467">
    <property type="entry name" value="His_kinase_dom"/>
</dbReference>
<feature type="coiled-coil region" evidence="8">
    <location>
        <begin position="544"/>
        <end position="571"/>
    </location>
</feature>
<dbReference type="NCBIfam" id="TIGR00229">
    <property type="entry name" value="sensory_box"/>
    <property type="match status" value="3"/>
</dbReference>
<dbReference type="SUPFAM" id="SSF52172">
    <property type="entry name" value="CheY-like"/>
    <property type="match status" value="1"/>
</dbReference>
<dbReference type="InterPro" id="IPR011006">
    <property type="entry name" value="CheY-like_superfamily"/>
</dbReference>
<dbReference type="eggNOG" id="COG3437">
    <property type="taxonomic scope" value="Bacteria"/>
</dbReference>
<dbReference type="STRING" id="118168.MC7420_821"/>
<evidence type="ECO:0000313" key="13">
    <source>
        <dbReference type="EMBL" id="EDX74947.1"/>
    </source>
</evidence>
<dbReference type="InterPro" id="IPR000014">
    <property type="entry name" value="PAS"/>
</dbReference>
<dbReference type="EMBL" id="DS989851">
    <property type="protein sequence ID" value="EDX74947.1"/>
    <property type="molecule type" value="Genomic_DNA"/>
</dbReference>
<dbReference type="FunFam" id="3.30.450.20:FF:000088">
    <property type="entry name" value="Sensory transduction histidine kinase"/>
    <property type="match status" value="1"/>
</dbReference>
<dbReference type="SUPFAM" id="SSF55785">
    <property type="entry name" value="PYP-like sensor domain (PAS domain)"/>
    <property type="match status" value="3"/>
</dbReference>
<name>B4VSR8_9CYAN</name>
<feature type="domain" description="PAS" evidence="11">
    <location>
        <begin position="161"/>
        <end position="231"/>
    </location>
</feature>
<dbReference type="InterPro" id="IPR001610">
    <property type="entry name" value="PAC"/>
</dbReference>
<dbReference type="CDD" id="cd00082">
    <property type="entry name" value="HisKA"/>
    <property type="match status" value="1"/>
</dbReference>
<evidence type="ECO:0000256" key="4">
    <source>
        <dbReference type="ARBA" id="ARBA00022679"/>
    </source>
</evidence>
<dbReference type="CDD" id="cd00130">
    <property type="entry name" value="PAS"/>
    <property type="match status" value="3"/>
</dbReference>
<dbReference type="SMART" id="SM00388">
    <property type="entry name" value="HisKA"/>
    <property type="match status" value="1"/>
</dbReference>
<keyword evidence="5" id="KW-0418">Kinase</keyword>
<dbReference type="SUPFAM" id="SSF47384">
    <property type="entry name" value="Homodimeric domain of signal transducing histidine kinase"/>
    <property type="match status" value="1"/>
</dbReference>
<comment type="catalytic activity">
    <reaction evidence="1">
        <text>ATP + protein L-histidine = ADP + protein N-phospho-L-histidine.</text>
        <dbReference type="EC" id="2.7.13.3"/>
    </reaction>
</comment>
<dbReference type="GO" id="GO:0000155">
    <property type="term" value="F:phosphorelay sensor kinase activity"/>
    <property type="evidence" value="ECO:0007669"/>
    <property type="project" value="InterPro"/>
</dbReference>
<dbReference type="Gene3D" id="3.40.50.2300">
    <property type="match status" value="1"/>
</dbReference>
<proteinExistence type="predicted"/>
<dbReference type="InterPro" id="IPR004358">
    <property type="entry name" value="Sig_transdc_His_kin-like_C"/>
</dbReference>
<dbReference type="SMART" id="SM00448">
    <property type="entry name" value="REC"/>
    <property type="match status" value="1"/>
</dbReference>
<dbReference type="SMART" id="SM00086">
    <property type="entry name" value="PAC"/>
    <property type="match status" value="3"/>
</dbReference>
<dbReference type="eggNOG" id="COG4191">
    <property type="taxonomic scope" value="Bacteria"/>
</dbReference>
<dbReference type="Gene3D" id="3.30.450.20">
    <property type="entry name" value="PAS domain"/>
    <property type="match status" value="3"/>
</dbReference>
<dbReference type="Pfam" id="PF08447">
    <property type="entry name" value="PAS_3"/>
    <property type="match status" value="1"/>
</dbReference>
<dbReference type="Pfam" id="PF02518">
    <property type="entry name" value="HATPase_c"/>
    <property type="match status" value="1"/>
</dbReference>